<dbReference type="AlphaFoldDB" id="A0A1M5CK96"/>
<protein>
    <recommendedName>
        <fullName evidence="3">Sulfotransferase domain-containing protein</fullName>
    </recommendedName>
</protein>
<dbReference type="RefSeq" id="WP_084535925.1">
    <property type="nucleotide sequence ID" value="NZ_FQVA01000002.1"/>
</dbReference>
<dbReference type="Proteomes" id="UP000184170">
    <property type="component" value="Unassembled WGS sequence"/>
</dbReference>
<gene>
    <name evidence="1" type="ORF">SAMN04487965_2224</name>
</gene>
<dbReference type="EMBL" id="FQVA01000002">
    <property type="protein sequence ID" value="SHF55129.1"/>
    <property type="molecule type" value="Genomic_DNA"/>
</dbReference>
<accession>A0A1M5CK96</accession>
<dbReference type="SUPFAM" id="SSF52540">
    <property type="entry name" value="P-loop containing nucleoside triphosphate hydrolases"/>
    <property type="match status" value="1"/>
</dbReference>
<reference evidence="2" key="1">
    <citation type="submission" date="2016-11" db="EMBL/GenBank/DDBJ databases">
        <authorList>
            <person name="Varghese N."/>
            <person name="Submissions S."/>
        </authorList>
    </citation>
    <scope>NUCLEOTIDE SEQUENCE [LARGE SCALE GENOMIC DNA]</scope>
    <source>
        <strain evidence="2">CGMCC 1.7063</strain>
    </source>
</reference>
<proteinExistence type="predicted"/>
<evidence type="ECO:0000313" key="2">
    <source>
        <dbReference type="Proteomes" id="UP000184170"/>
    </source>
</evidence>
<evidence type="ECO:0008006" key="3">
    <source>
        <dbReference type="Google" id="ProtNLM"/>
    </source>
</evidence>
<sequence length="341" mass="39589">MKLLLHIGTEKTGTTTIQEALFRNRAALSNLGFHFLRCAGEKNNRALAAYCMRENRYDDFFSSRSIRDVESRNKFNKSFIEKFRRELCELDNTIHTVIISSEHFHSRTVFLDEVESLKHLLIEFFEEIEILIYLRPQADVAVSLYTTALKSGKSVGFEDFVFNSCVPENYYYNYSKILEQWSSVFSQGSLVPKIFSRREFIEGDLLVDFVSSIDSNIVSCLDLNVGVMNESVTHLGQSLLRSVNELVKGLDDRDTKIRVRREVLNLLSDRASGAGLGLTKEKYVLVQRKFDDINECVREKFFPKRNFLFKDRTVFDEGRILRREDESLIFHCLRTIGEHLI</sequence>
<dbReference type="InterPro" id="IPR027417">
    <property type="entry name" value="P-loop_NTPase"/>
</dbReference>
<keyword evidence="2" id="KW-1185">Reference proteome</keyword>
<dbReference type="Gene3D" id="3.40.50.300">
    <property type="entry name" value="P-loop containing nucleotide triphosphate hydrolases"/>
    <property type="match status" value="1"/>
</dbReference>
<dbReference type="STRING" id="494016.SAMN04487965_2224"/>
<name>A0A1M5CK96_9GAMM</name>
<organism evidence="1 2">
    <name type="scientific">Microbulbifer donghaiensis</name>
    <dbReference type="NCBI Taxonomy" id="494016"/>
    <lineage>
        <taxon>Bacteria</taxon>
        <taxon>Pseudomonadati</taxon>
        <taxon>Pseudomonadota</taxon>
        <taxon>Gammaproteobacteria</taxon>
        <taxon>Cellvibrionales</taxon>
        <taxon>Microbulbiferaceae</taxon>
        <taxon>Microbulbifer</taxon>
    </lineage>
</organism>
<dbReference type="OrthoDB" id="547265at2"/>
<evidence type="ECO:0000313" key="1">
    <source>
        <dbReference type="EMBL" id="SHF55129.1"/>
    </source>
</evidence>